<evidence type="ECO:0000313" key="1">
    <source>
        <dbReference type="EMBL" id="KAE9593295.1"/>
    </source>
</evidence>
<dbReference type="AlphaFoldDB" id="A0A6A4NRD5"/>
<accession>A0A6A4NRD5</accession>
<organism evidence="1 2">
    <name type="scientific">Lupinus albus</name>
    <name type="common">White lupine</name>
    <name type="synonym">Lupinus termis</name>
    <dbReference type="NCBI Taxonomy" id="3870"/>
    <lineage>
        <taxon>Eukaryota</taxon>
        <taxon>Viridiplantae</taxon>
        <taxon>Streptophyta</taxon>
        <taxon>Embryophyta</taxon>
        <taxon>Tracheophyta</taxon>
        <taxon>Spermatophyta</taxon>
        <taxon>Magnoliopsida</taxon>
        <taxon>eudicotyledons</taxon>
        <taxon>Gunneridae</taxon>
        <taxon>Pentapetalae</taxon>
        <taxon>rosids</taxon>
        <taxon>fabids</taxon>
        <taxon>Fabales</taxon>
        <taxon>Fabaceae</taxon>
        <taxon>Papilionoideae</taxon>
        <taxon>50 kb inversion clade</taxon>
        <taxon>genistoids sensu lato</taxon>
        <taxon>core genistoids</taxon>
        <taxon>Genisteae</taxon>
        <taxon>Lupinus</taxon>
    </lineage>
</organism>
<reference evidence="2" key="1">
    <citation type="journal article" date="2020" name="Nat. Commun.">
        <title>Genome sequence of the cluster root forming white lupin.</title>
        <authorList>
            <person name="Hufnagel B."/>
            <person name="Marques A."/>
            <person name="Soriano A."/>
            <person name="Marques L."/>
            <person name="Divol F."/>
            <person name="Doumas P."/>
            <person name="Sallet E."/>
            <person name="Mancinotti D."/>
            <person name="Carrere S."/>
            <person name="Marande W."/>
            <person name="Arribat S."/>
            <person name="Keller J."/>
            <person name="Huneau C."/>
            <person name="Blein T."/>
            <person name="Aime D."/>
            <person name="Laguerre M."/>
            <person name="Taylor J."/>
            <person name="Schubert V."/>
            <person name="Nelson M."/>
            <person name="Geu-Flores F."/>
            <person name="Crespi M."/>
            <person name="Gallardo-Guerrero K."/>
            <person name="Delaux P.-M."/>
            <person name="Salse J."/>
            <person name="Berges H."/>
            <person name="Guyot R."/>
            <person name="Gouzy J."/>
            <person name="Peret B."/>
        </authorList>
    </citation>
    <scope>NUCLEOTIDE SEQUENCE [LARGE SCALE GENOMIC DNA]</scope>
    <source>
        <strain evidence="2">cv. Amiga</strain>
    </source>
</reference>
<proteinExistence type="predicted"/>
<dbReference type="Proteomes" id="UP000447434">
    <property type="component" value="Chromosome 19"/>
</dbReference>
<comment type="caution">
    <text evidence="1">The sequence shown here is derived from an EMBL/GenBank/DDBJ whole genome shotgun (WGS) entry which is preliminary data.</text>
</comment>
<evidence type="ECO:0000313" key="2">
    <source>
        <dbReference type="Proteomes" id="UP000447434"/>
    </source>
</evidence>
<name>A0A6A4NRD5_LUPAL</name>
<dbReference type="OrthoDB" id="1435775at2759"/>
<keyword evidence="2" id="KW-1185">Reference proteome</keyword>
<dbReference type="EMBL" id="WOCE01000019">
    <property type="protein sequence ID" value="KAE9593295.1"/>
    <property type="molecule type" value="Genomic_DNA"/>
</dbReference>
<protein>
    <submittedName>
        <fullName evidence="1">Putative beta-glucosidase</fullName>
    </submittedName>
</protein>
<gene>
    <name evidence="1" type="ORF">Lalb_Chr19g0138261</name>
</gene>
<sequence>MCLYMGMAFNILILWVLTLVIITSSITLIEAVMPILVDVASLNRSSFPDGFIFGTASSSYQVGIYSHIRA</sequence>